<sequence>MSDVRPLEYDIKWDEWENMPITDINVKNYDLAIEFMWEHSFLQSIVYEGLGLHDMPEMKPIYREYCLHILRNECSIMMLDQSETKILAVALLEWMTDAWHSWVFLPAFVGKGLFQRLIELKDNLIASTKKSLQLDNFDALMVHEIGFPEDLYEDQSFQMCVFDVFGVVAQHMHMPRVCFIALTTKDQYVAELAEYEEIGRSIYSIYKVENTRPFDCLRDLDEMYALLYELPMDPIVHYMEWPGFEEFHEALKAQERREREEELMRQNEA</sequence>
<dbReference type="Proteomes" id="UP000504633">
    <property type="component" value="Unplaced"/>
</dbReference>
<dbReference type="OMA" id="WPGFEAF"/>
<dbReference type="AlphaFoldDB" id="A0A6J1LWL7"/>
<accession>A0A6J1LWL7</accession>
<proteinExistence type="predicted"/>
<dbReference type="KEGG" id="dhe:111597756"/>
<reference evidence="2" key="1">
    <citation type="submission" date="2025-08" db="UniProtKB">
        <authorList>
            <consortium name="RefSeq"/>
        </authorList>
    </citation>
    <scope>IDENTIFICATION</scope>
    <source>
        <strain evidence="2">15085-1641.00</strain>
        <tissue evidence="2">Whole body</tissue>
    </source>
</reference>
<evidence type="ECO:0000313" key="1">
    <source>
        <dbReference type="Proteomes" id="UP000504633"/>
    </source>
</evidence>
<dbReference type="GeneID" id="111597756"/>
<name>A0A6J1LWL7_DROHY</name>
<evidence type="ECO:0000313" key="2">
    <source>
        <dbReference type="RefSeq" id="XP_023168379.2"/>
    </source>
</evidence>
<dbReference type="OrthoDB" id="8030025at2759"/>
<organism evidence="1 2">
    <name type="scientific">Drosophila hydei</name>
    <name type="common">Fruit fly</name>
    <dbReference type="NCBI Taxonomy" id="7224"/>
    <lineage>
        <taxon>Eukaryota</taxon>
        <taxon>Metazoa</taxon>
        <taxon>Ecdysozoa</taxon>
        <taxon>Arthropoda</taxon>
        <taxon>Hexapoda</taxon>
        <taxon>Insecta</taxon>
        <taxon>Pterygota</taxon>
        <taxon>Neoptera</taxon>
        <taxon>Endopterygota</taxon>
        <taxon>Diptera</taxon>
        <taxon>Brachycera</taxon>
        <taxon>Muscomorpha</taxon>
        <taxon>Ephydroidea</taxon>
        <taxon>Drosophilidae</taxon>
        <taxon>Drosophila</taxon>
    </lineage>
</organism>
<gene>
    <name evidence="2" type="primary">LOC111597756</name>
</gene>
<dbReference type="Gene3D" id="3.40.630.30">
    <property type="match status" value="1"/>
</dbReference>
<protein>
    <submittedName>
        <fullName evidence="2">Uncharacterized protein LOC111597756 isoform X1</fullName>
    </submittedName>
</protein>
<keyword evidence="1" id="KW-1185">Reference proteome</keyword>
<dbReference type="RefSeq" id="XP_023168379.2">
    <property type="nucleotide sequence ID" value="XM_023312611.2"/>
</dbReference>